<organism evidence="1 2">
    <name type="scientific">Fonticella tunisiensis</name>
    <dbReference type="NCBI Taxonomy" id="1096341"/>
    <lineage>
        <taxon>Bacteria</taxon>
        <taxon>Bacillati</taxon>
        <taxon>Bacillota</taxon>
        <taxon>Clostridia</taxon>
        <taxon>Eubacteriales</taxon>
        <taxon>Clostridiaceae</taxon>
        <taxon>Fonticella</taxon>
    </lineage>
</organism>
<dbReference type="EMBL" id="SOAZ01000019">
    <property type="protein sequence ID" value="TDT51289.1"/>
    <property type="molecule type" value="Genomic_DNA"/>
</dbReference>
<evidence type="ECO:0000313" key="2">
    <source>
        <dbReference type="Proteomes" id="UP000295325"/>
    </source>
</evidence>
<dbReference type="NCBIfam" id="NF040559">
    <property type="entry name" value="CAS_Csx20"/>
    <property type="match status" value="1"/>
</dbReference>
<keyword evidence="2" id="KW-1185">Reference proteome</keyword>
<gene>
    <name evidence="1" type="ORF">EDD71_11919</name>
</gene>
<dbReference type="InterPro" id="IPR049811">
    <property type="entry name" value="MJ1673-like_dom"/>
</dbReference>
<dbReference type="Proteomes" id="UP000295325">
    <property type="component" value="Unassembled WGS sequence"/>
</dbReference>
<comment type="caution">
    <text evidence="1">The sequence shown here is derived from an EMBL/GenBank/DDBJ whole genome shotgun (WGS) entry which is preliminary data.</text>
</comment>
<evidence type="ECO:0000313" key="1">
    <source>
        <dbReference type="EMBL" id="TDT51289.1"/>
    </source>
</evidence>
<name>A0A4R7KAZ6_9CLOT</name>
<dbReference type="AlphaFoldDB" id="A0A4R7KAZ6"/>
<reference evidence="1 2" key="1">
    <citation type="submission" date="2019-03" db="EMBL/GenBank/DDBJ databases">
        <title>Genomic Encyclopedia of Type Strains, Phase IV (KMG-IV): sequencing the most valuable type-strain genomes for metagenomic binning, comparative biology and taxonomic classification.</title>
        <authorList>
            <person name="Goeker M."/>
        </authorList>
    </citation>
    <scope>NUCLEOTIDE SEQUENCE [LARGE SCALE GENOMIC DNA]</scope>
    <source>
        <strain evidence="1 2">DSM 24455</strain>
    </source>
</reference>
<accession>A0A4R7KAZ6</accession>
<dbReference type="OrthoDB" id="9811802at2"/>
<sequence>MMKMLLLFSHILTQDQKVDAIKKLNIDEFIYLPEELQNIWSNINPYGELEIDKLNKIKEFIKKNIDKGDYILIQGDFGAVYHMVNFAKKEGFVPVYSTTKRAHKESTLDDNTVESIKLFKHVCFRRYV</sequence>
<proteinExistence type="predicted"/>
<protein>
    <submittedName>
        <fullName evidence="1">Uncharacterized protein</fullName>
    </submittedName>
</protein>